<evidence type="ECO:0000313" key="1">
    <source>
        <dbReference type="EMBL" id="ABY62856.1"/>
    </source>
</evidence>
<protein>
    <submittedName>
        <fullName evidence="1">Uncharacterized protein</fullName>
    </submittedName>
</protein>
<reference evidence="1 2" key="1">
    <citation type="journal article" date="2008" name="Virology">
        <title>Characterization of Pseudomonas chlororaphis myovirus 201varphi2-1 via genomic sequencing, mass spectrometry, and electron microscopy.</title>
        <authorList>
            <person name="Thomas J.A."/>
            <person name="Rolando M.R."/>
            <person name="Carroll C.A."/>
            <person name="Shen P.S."/>
            <person name="Belnap D.M."/>
            <person name="Weintraub S.T."/>
            <person name="Serwer P."/>
            <person name="Hardies S.C."/>
        </authorList>
    </citation>
    <scope>NUCLEOTIDE SEQUENCE</scope>
</reference>
<gene>
    <name evidence="1" type="ORF">201phi2-1p022</name>
</gene>
<organism evidence="1 2">
    <name type="scientific">Pseudomonas phage 201phi2-1</name>
    <name type="common">Pseudomonas chlororaphis phage 201phi2-1</name>
    <dbReference type="NCBI Taxonomy" id="198110"/>
    <lineage>
        <taxon>Viruses</taxon>
        <taxon>Duplodnaviria</taxon>
        <taxon>Heunggongvirae</taxon>
        <taxon>Uroviricota</taxon>
        <taxon>Caudoviricetes</taxon>
        <taxon>Chimalliviridae</taxon>
        <taxon>Serwervirus</taxon>
        <taxon>Serwervirus 201phi21</taxon>
    </lineage>
</organism>
<dbReference type="KEGG" id="vg:6372348"/>
<keyword evidence="2" id="KW-1185">Reference proteome</keyword>
<evidence type="ECO:0000313" key="2">
    <source>
        <dbReference type="Proteomes" id="UP000002421"/>
    </source>
</evidence>
<dbReference type="RefSeq" id="YP_001956748.1">
    <property type="nucleotide sequence ID" value="NC_010821.1"/>
</dbReference>
<organismHost>
    <name type="scientific">Pseudomonas chlororaphis</name>
    <dbReference type="NCBI Taxonomy" id="587753"/>
</organismHost>
<name>B3FJZ8_BP201</name>
<dbReference type="EMBL" id="EU197055">
    <property type="protein sequence ID" value="ABY62856.1"/>
    <property type="molecule type" value="Genomic_DNA"/>
</dbReference>
<accession>B3FJZ8</accession>
<dbReference type="Proteomes" id="UP000002421">
    <property type="component" value="Segment"/>
</dbReference>
<sequence>MFETRDDTLPRPGQILDHFKRNIEHEAKSKVREAFKEAWGPVCKIDCPTEFKVNVAFGRILPQDVLTSINNELIDHGWKNFQFEIAADQHVLLVKLVEDEAAKYARP</sequence>
<proteinExistence type="predicted"/>